<feature type="non-terminal residue" evidence="1">
    <location>
        <position position="32"/>
    </location>
</feature>
<organism evidence="1">
    <name type="scientific">marine sediment metagenome</name>
    <dbReference type="NCBI Taxonomy" id="412755"/>
    <lineage>
        <taxon>unclassified sequences</taxon>
        <taxon>metagenomes</taxon>
        <taxon>ecological metagenomes</taxon>
    </lineage>
</organism>
<gene>
    <name evidence="1" type="ORF">S01H1_46764</name>
</gene>
<proteinExistence type="predicted"/>
<dbReference type="AlphaFoldDB" id="X0UXF6"/>
<evidence type="ECO:0000313" key="1">
    <source>
        <dbReference type="EMBL" id="GAG10514.1"/>
    </source>
</evidence>
<name>X0UXF6_9ZZZZ</name>
<accession>X0UXF6</accession>
<comment type="caution">
    <text evidence="1">The sequence shown here is derived from an EMBL/GenBank/DDBJ whole genome shotgun (WGS) entry which is preliminary data.</text>
</comment>
<protein>
    <submittedName>
        <fullName evidence="1">Uncharacterized protein</fullName>
    </submittedName>
</protein>
<sequence>MSKLKTLEQSNCEKLEYYCNQDKSLKNGIICP</sequence>
<dbReference type="EMBL" id="BARS01029955">
    <property type="protein sequence ID" value="GAG10514.1"/>
    <property type="molecule type" value="Genomic_DNA"/>
</dbReference>
<reference evidence="1" key="1">
    <citation type="journal article" date="2014" name="Front. Microbiol.">
        <title>High frequency of phylogenetically diverse reductive dehalogenase-homologous genes in deep subseafloor sedimentary metagenomes.</title>
        <authorList>
            <person name="Kawai M."/>
            <person name="Futagami T."/>
            <person name="Toyoda A."/>
            <person name="Takaki Y."/>
            <person name="Nishi S."/>
            <person name="Hori S."/>
            <person name="Arai W."/>
            <person name="Tsubouchi T."/>
            <person name="Morono Y."/>
            <person name="Uchiyama I."/>
            <person name="Ito T."/>
            <person name="Fujiyama A."/>
            <person name="Inagaki F."/>
            <person name="Takami H."/>
        </authorList>
    </citation>
    <scope>NUCLEOTIDE SEQUENCE</scope>
    <source>
        <strain evidence="1">Expedition CK06-06</strain>
    </source>
</reference>